<feature type="domain" description="Cathepsin propeptide inhibitor" evidence="8">
    <location>
        <begin position="56"/>
        <end position="107"/>
    </location>
</feature>
<dbReference type="Gene3D" id="3.90.70.10">
    <property type="entry name" value="Cysteine proteinases"/>
    <property type="match status" value="1"/>
</dbReference>
<dbReference type="Proteomes" id="UP000264353">
    <property type="component" value="Chromosome A2"/>
</dbReference>
<accession>A0A398ACW4</accession>
<dbReference type="PROSITE" id="PS00640">
    <property type="entry name" value="THIOL_PROTEASE_ASN"/>
    <property type="match status" value="1"/>
</dbReference>
<evidence type="ECO:0000256" key="1">
    <source>
        <dbReference type="ARBA" id="ARBA00008455"/>
    </source>
</evidence>
<dbReference type="AlphaFoldDB" id="A0A398ACW4"/>
<proteinExistence type="inferred from homology"/>
<organism evidence="9 10">
    <name type="scientific">Brassica campestris</name>
    <name type="common">Field mustard</name>
    <dbReference type="NCBI Taxonomy" id="3711"/>
    <lineage>
        <taxon>Eukaryota</taxon>
        <taxon>Viridiplantae</taxon>
        <taxon>Streptophyta</taxon>
        <taxon>Embryophyta</taxon>
        <taxon>Tracheophyta</taxon>
        <taxon>Spermatophyta</taxon>
        <taxon>Magnoliopsida</taxon>
        <taxon>eudicotyledons</taxon>
        <taxon>Gunneridae</taxon>
        <taxon>Pentapetalae</taxon>
        <taxon>rosids</taxon>
        <taxon>malvids</taxon>
        <taxon>Brassicales</taxon>
        <taxon>Brassicaceae</taxon>
        <taxon>Brassiceae</taxon>
        <taxon>Brassica</taxon>
    </lineage>
</organism>
<dbReference type="InterPro" id="IPR013128">
    <property type="entry name" value="Peptidase_C1A"/>
</dbReference>
<reference evidence="9 10" key="1">
    <citation type="submission" date="2018-06" db="EMBL/GenBank/DDBJ databases">
        <title>WGS assembly of Brassica rapa FPsc.</title>
        <authorList>
            <person name="Bowman J."/>
            <person name="Kohchi T."/>
            <person name="Yamato K."/>
            <person name="Jenkins J."/>
            <person name="Shu S."/>
            <person name="Ishizaki K."/>
            <person name="Yamaoka S."/>
            <person name="Nishihama R."/>
            <person name="Nakamura Y."/>
            <person name="Berger F."/>
            <person name="Adam C."/>
            <person name="Aki S."/>
            <person name="Althoff F."/>
            <person name="Araki T."/>
            <person name="Arteaga-Vazquez M."/>
            <person name="Balasubrmanian S."/>
            <person name="Bauer D."/>
            <person name="Boehm C."/>
            <person name="Briginshaw L."/>
            <person name="Caballero-Perez J."/>
            <person name="Catarino B."/>
            <person name="Chen F."/>
            <person name="Chiyoda S."/>
            <person name="Chovatia M."/>
            <person name="Davies K."/>
            <person name="Delmans M."/>
            <person name="Demura T."/>
            <person name="Dierschke T."/>
            <person name="Dolan L."/>
            <person name="Dorantes-Acosta A."/>
            <person name="Eklund D."/>
            <person name="Florent S."/>
            <person name="Flores-Sandoval E."/>
            <person name="Fujiyama A."/>
            <person name="Fukuzawa H."/>
            <person name="Galik B."/>
            <person name="Grimanelli D."/>
            <person name="Grimwood J."/>
            <person name="Grossniklaus U."/>
            <person name="Hamada T."/>
            <person name="Haseloff J."/>
            <person name="Hetherington A."/>
            <person name="Higo A."/>
            <person name="Hirakawa Y."/>
            <person name="Hundley H."/>
            <person name="Ikeda Y."/>
            <person name="Inoue K."/>
            <person name="Inoue S."/>
            <person name="Ishida S."/>
            <person name="Jia Q."/>
            <person name="Kakita M."/>
            <person name="Kanazawa T."/>
            <person name="Kawai Y."/>
            <person name="Kawashima T."/>
            <person name="Kennedy M."/>
            <person name="Kinose K."/>
            <person name="Kinoshita T."/>
            <person name="Kohara Y."/>
            <person name="Koide E."/>
            <person name="Komatsu K."/>
            <person name="Kopischke S."/>
            <person name="Kubo M."/>
            <person name="Kyozuka J."/>
            <person name="Lagercrantz U."/>
            <person name="Lin S."/>
            <person name="Lindquist E."/>
            <person name="Lipzen A."/>
            <person name="Lu C."/>
            <person name="Luna E."/>
            <person name="Martienssen R."/>
            <person name="Minamino N."/>
            <person name="Mizutani M."/>
            <person name="Mizutani M."/>
            <person name="Mochizuki N."/>
            <person name="Monte I."/>
            <person name="Mosher R."/>
            <person name="Nagasaki H."/>
            <person name="Nakagami H."/>
            <person name="Naramoto S."/>
            <person name="Nishitani K."/>
            <person name="Ohtani M."/>
            <person name="Okamoto T."/>
            <person name="Okumura M."/>
            <person name="Phillips J."/>
            <person name="Pollak B."/>
            <person name="Reinders A."/>
            <person name="Roevekamp M."/>
            <person name="Sano R."/>
            <person name="Sawa S."/>
            <person name="Schmid M."/>
            <person name="Shirakawa M."/>
            <person name="Solano R."/>
            <person name="Spunde A."/>
            <person name="Suetsugu N."/>
            <person name="Sugano S."/>
            <person name="Sugiyama A."/>
            <person name="Sun R."/>
            <person name="Suzuki Y."/>
            <person name="Takenaka M."/>
            <person name="Takezawa D."/>
            <person name="Tomogane H."/>
            <person name="Tsuzuki M."/>
            <person name="Ueda T."/>
            <person name="Umeda M."/>
            <person name="Ward J."/>
            <person name="Watanabe Y."/>
            <person name="Yazaki K."/>
            <person name="Yokoyama R."/>
            <person name="Yoshitake Y."/>
            <person name="Yotsui I."/>
            <person name="Zachgo S."/>
            <person name="Schmutz J."/>
        </authorList>
    </citation>
    <scope>NUCLEOTIDE SEQUENCE [LARGE SCALE GENOMIC DNA]</scope>
    <source>
        <strain evidence="10">cv. B-3</strain>
    </source>
</reference>
<dbReference type="InterPro" id="IPR013201">
    <property type="entry name" value="Prot_inhib_I29"/>
</dbReference>
<dbReference type="CDD" id="cd02248">
    <property type="entry name" value="Peptidase_C1A"/>
    <property type="match status" value="1"/>
</dbReference>
<dbReference type="SUPFAM" id="SSF54001">
    <property type="entry name" value="Cysteine proteinases"/>
    <property type="match status" value="1"/>
</dbReference>
<evidence type="ECO:0008006" key="11">
    <source>
        <dbReference type="Google" id="ProtNLM"/>
    </source>
</evidence>
<gene>
    <name evidence="9" type="ORF">BRARA_B02683</name>
</gene>
<dbReference type="PANTHER" id="PTHR12411">
    <property type="entry name" value="CYSTEINE PROTEASE FAMILY C1-RELATED"/>
    <property type="match status" value="1"/>
</dbReference>
<feature type="domain" description="Peptidase C1A papain C-terminal" evidence="7">
    <location>
        <begin position="115"/>
        <end position="320"/>
    </location>
</feature>
<keyword evidence="3" id="KW-0378">Hydrolase</keyword>
<dbReference type="SMART" id="SM00848">
    <property type="entry name" value="Inhibitor_I29"/>
    <property type="match status" value="1"/>
</dbReference>
<dbReference type="InterPro" id="IPR000668">
    <property type="entry name" value="Peptidase_C1A_C"/>
</dbReference>
<dbReference type="Pfam" id="PF00112">
    <property type="entry name" value="Peptidase_C1"/>
    <property type="match status" value="1"/>
</dbReference>
<evidence type="ECO:0000259" key="7">
    <source>
        <dbReference type="SMART" id="SM00645"/>
    </source>
</evidence>
<keyword evidence="6" id="KW-0732">Signal</keyword>
<dbReference type="InterPro" id="IPR025660">
    <property type="entry name" value="Pept_his_AS"/>
</dbReference>
<dbReference type="InterPro" id="IPR038765">
    <property type="entry name" value="Papain-like_cys_pep_sf"/>
</dbReference>
<comment type="similarity">
    <text evidence="1">Belongs to the peptidase C1 family.</text>
</comment>
<keyword evidence="5" id="KW-1015">Disulfide bond</keyword>
<dbReference type="SMART" id="SM00645">
    <property type="entry name" value="Pept_C1"/>
    <property type="match status" value="1"/>
</dbReference>
<evidence type="ECO:0000313" key="10">
    <source>
        <dbReference type="Proteomes" id="UP000264353"/>
    </source>
</evidence>
<sequence>MSRPKLATLIFLVSVCIASCAMAMDMSVVSSDDNHHVIAAPGCRNSGFDAEASLIFESWMVEHGKVYESVAEKERRLTIFEDNLRFITNRNAENLGYRLGLTRSNRYKTSAGDVLPKSVDWRKEGAVTKVKDQGHCRSCWAFSTVGAVEGLNKIVTGQLVTLSEQDLINCNKENNGCEGVTNGGLGTNNDYPYKAVNGVCDAGLKENNKNVMIDGYESLPSNDELSLMKAVAHQPVTAVIDSSSREFQLYESGVFDGTCGTNLNHGVVVVGYGTENDRDYWIVRNSWGKTWGEAGYMKMARNIANPRGLCGIAMRAAYPLKNSVSDDIRSMA</sequence>
<dbReference type="PROSITE" id="PS00639">
    <property type="entry name" value="THIOL_PROTEASE_HIS"/>
    <property type="match status" value="1"/>
</dbReference>
<dbReference type="GO" id="GO:0006508">
    <property type="term" value="P:proteolysis"/>
    <property type="evidence" value="ECO:0007669"/>
    <property type="project" value="UniProtKB-KW"/>
</dbReference>
<dbReference type="Pfam" id="PF08246">
    <property type="entry name" value="Inhibitor_I29"/>
    <property type="match status" value="1"/>
</dbReference>
<dbReference type="InterPro" id="IPR039417">
    <property type="entry name" value="Peptidase_C1A_papain-like"/>
</dbReference>
<evidence type="ECO:0000256" key="5">
    <source>
        <dbReference type="ARBA" id="ARBA00023157"/>
    </source>
</evidence>
<dbReference type="EMBL" id="CM010629">
    <property type="protein sequence ID" value="RID75649.1"/>
    <property type="molecule type" value="Genomic_DNA"/>
</dbReference>
<name>A0A398ACW4_BRACM</name>
<evidence type="ECO:0000256" key="2">
    <source>
        <dbReference type="ARBA" id="ARBA00022670"/>
    </source>
</evidence>
<dbReference type="InterPro" id="IPR025661">
    <property type="entry name" value="Pept_asp_AS"/>
</dbReference>
<keyword evidence="2" id="KW-0645">Protease</keyword>
<evidence type="ECO:0000256" key="6">
    <source>
        <dbReference type="SAM" id="SignalP"/>
    </source>
</evidence>
<feature type="chain" id="PRO_5018537859" description="Peptidase C1A papain C-terminal domain-containing protein" evidence="6">
    <location>
        <begin position="24"/>
        <end position="332"/>
    </location>
</feature>
<evidence type="ECO:0000256" key="4">
    <source>
        <dbReference type="ARBA" id="ARBA00022807"/>
    </source>
</evidence>
<evidence type="ECO:0000259" key="8">
    <source>
        <dbReference type="SMART" id="SM00848"/>
    </source>
</evidence>
<evidence type="ECO:0000313" key="9">
    <source>
        <dbReference type="EMBL" id="RID75649.1"/>
    </source>
</evidence>
<keyword evidence="4" id="KW-0788">Thiol protease</keyword>
<evidence type="ECO:0000256" key="3">
    <source>
        <dbReference type="ARBA" id="ARBA00022801"/>
    </source>
</evidence>
<protein>
    <recommendedName>
        <fullName evidence="11">Peptidase C1A papain C-terminal domain-containing protein</fullName>
    </recommendedName>
</protein>
<feature type="signal peptide" evidence="6">
    <location>
        <begin position="1"/>
        <end position="23"/>
    </location>
</feature>
<dbReference type="FunFam" id="3.90.70.10:FF:000332">
    <property type="entry name" value="Cathepsin L1"/>
    <property type="match status" value="1"/>
</dbReference>
<dbReference type="PRINTS" id="PR00705">
    <property type="entry name" value="PAPAIN"/>
</dbReference>
<dbReference type="GO" id="GO:0008234">
    <property type="term" value="F:cysteine-type peptidase activity"/>
    <property type="evidence" value="ECO:0007669"/>
    <property type="project" value="UniProtKB-KW"/>
</dbReference>